<sequence>MNRRTFLRTAAAVAPVLGGVSMVAPSAAGLGVAPTATTVDLGPAASTCNTLTGGFVGDRPYIVSHLLQPARVGVFDAGATELVSLTDLPTGGGAWASVVDGDAVYIGTHTVADLYRLDTAASALTHLGSIPGATYVWDMSRAPDGMLYLGTYPDGKVWEYDPATGALRDLGVAVAGEKYVRSVVADETTVYAGVGAHARLVAIDRATGEKQDITPAELVGESFVYQLTQTATHVIAGTHGTGQIAIVAKDDPADYRIAHPDGVITIGKMAAASADEVYFAAADAVWHLSVATGETTQVAGTSPGDFVAALHVRGGTVVAFTNTAEMWTYDIATQSLTRSDLEAAGMPPAPELPQSVRAHDAERVYVGGHGGVEVHTLDEPGVTHRIELSGEAKSIAAHGPYLYLAMYPSGSLVRLDTRDERTRTLAVIGHEQNRPNDLTLDPRRRLLLAATSPDYGRVGGTLAIYDLESSDLDVHRDIVVGHAIVSTAVHVGHGLAFAGSERPTTAQSATVAVLDLATREKVGELVPVPGAASIPHLLVHDGVLYGTTNAGVLFAADPRTGEVTATAEVAKGRVDLVSAGDALYAVSHQRLMRITPGTLEVDVVVDSLAADPTSFPMVAYDEEDGRLYTITGRNLVQVTV</sequence>
<evidence type="ECO:0000313" key="2">
    <source>
        <dbReference type="EMBL" id="ACQ81845.1"/>
    </source>
</evidence>
<keyword evidence="1" id="KW-0732">Signal</keyword>
<keyword evidence="3" id="KW-1185">Reference proteome</keyword>
<dbReference type="HOGENOM" id="CLU_412137_0_0_11"/>
<dbReference type="eggNOG" id="COG1520">
    <property type="taxonomic scope" value="Bacteria"/>
</dbReference>
<dbReference type="SUPFAM" id="SSF63825">
    <property type="entry name" value="YWTD domain"/>
    <property type="match status" value="1"/>
</dbReference>
<dbReference type="SMART" id="SM00564">
    <property type="entry name" value="PQQ"/>
    <property type="match status" value="2"/>
</dbReference>
<dbReference type="InterPro" id="IPR018391">
    <property type="entry name" value="PQQ_b-propeller_rpt"/>
</dbReference>
<dbReference type="KEGG" id="bcv:Bcav_3603"/>
<name>C5C301_BEUC1</name>
<dbReference type="RefSeq" id="WP_015884082.1">
    <property type="nucleotide sequence ID" value="NC_012669.1"/>
</dbReference>
<dbReference type="Proteomes" id="UP000007962">
    <property type="component" value="Chromosome"/>
</dbReference>
<dbReference type="InterPro" id="IPR051200">
    <property type="entry name" value="Host-pathogen_enzymatic-act"/>
</dbReference>
<organism evidence="2 3">
    <name type="scientific">Beutenbergia cavernae (strain ATCC BAA-8 / DSM 12333 / CCUG 43141 / JCM 11478 / NBRC 16432 / NCIMB 13614 / HKI 0122)</name>
    <dbReference type="NCBI Taxonomy" id="471853"/>
    <lineage>
        <taxon>Bacteria</taxon>
        <taxon>Bacillati</taxon>
        <taxon>Actinomycetota</taxon>
        <taxon>Actinomycetes</taxon>
        <taxon>Micrococcales</taxon>
        <taxon>Beutenbergiaceae</taxon>
        <taxon>Beutenbergia</taxon>
    </lineage>
</organism>
<dbReference type="InterPro" id="IPR011047">
    <property type="entry name" value="Quinoprotein_ADH-like_sf"/>
</dbReference>
<evidence type="ECO:0000313" key="3">
    <source>
        <dbReference type="Proteomes" id="UP000007962"/>
    </source>
</evidence>
<feature type="signal peptide" evidence="1">
    <location>
        <begin position="1"/>
        <end position="26"/>
    </location>
</feature>
<reference evidence="2 3" key="1">
    <citation type="journal article" date="2009" name="Stand. Genomic Sci.">
        <title>Complete genome sequence of Beutenbergia cavernae type strain (HKI 0122).</title>
        <authorList>
            <person name="Land M."/>
            <person name="Pukall R."/>
            <person name="Abt B."/>
            <person name="Goker M."/>
            <person name="Rohde M."/>
            <person name="Glavina Del Rio T."/>
            <person name="Tice H."/>
            <person name="Copeland A."/>
            <person name="Cheng J.F."/>
            <person name="Lucas S."/>
            <person name="Chen F."/>
            <person name="Nolan M."/>
            <person name="Bruce D."/>
            <person name="Goodwin L."/>
            <person name="Pitluck S."/>
            <person name="Ivanova N."/>
            <person name="Mavromatis K."/>
            <person name="Ovchinnikova G."/>
            <person name="Pati A."/>
            <person name="Chen A."/>
            <person name="Palaniappan K."/>
            <person name="Hauser L."/>
            <person name="Chang Y.J."/>
            <person name="Jefferies C.C."/>
            <person name="Saunders E."/>
            <person name="Brettin T."/>
            <person name="Detter J.C."/>
            <person name="Han C."/>
            <person name="Chain P."/>
            <person name="Bristow J."/>
            <person name="Eisen J.A."/>
            <person name="Markowitz V."/>
            <person name="Hugenholtz P."/>
            <person name="Kyrpides N.C."/>
            <person name="Klenk H.P."/>
            <person name="Lapidus A."/>
        </authorList>
    </citation>
    <scope>NUCLEOTIDE SEQUENCE [LARGE SCALE GENOMIC DNA]</scope>
    <source>
        <strain evidence="3">ATCC BAA-8 / DSM 12333 / NBRC 16432</strain>
    </source>
</reference>
<feature type="chain" id="PRO_5038965327" evidence="1">
    <location>
        <begin position="27"/>
        <end position="640"/>
    </location>
</feature>
<dbReference type="eggNOG" id="COG3386">
    <property type="taxonomic scope" value="Bacteria"/>
</dbReference>
<dbReference type="AlphaFoldDB" id="C5C301"/>
<gene>
    <name evidence="2" type="ordered locus">Bcav_3603</name>
</gene>
<protein>
    <submittedName>
        <fullName evidence="2">Uncharacterized protein</fullName>
    </submittedName>
</protein>
<dbReference type="InterPro" id="IPR006311">
    <property type="entry name" value="TAT_signal"/>
</dbReference>
<dbReference type="STRING" id="471853.Bcav_3603"/>
<accession>C5C301</accession>
<dbReference type="EMBL" id="CP001618">
    <property type="protein sequence ID" value="ACQ81845.1"/>
    <property type="molecule type" value="Genomic_DNA"/>
</dbReference>
<dbReference type="PROSITE" id="PS51318">
    <property type="entry name" value="TAT"/>
    <property type="match status" value="1"/>
</dbReference>
<dbReference type="InterPro" id="IPR015943">
    <property type="entry name" value="WD40/YVTN_repeat-like_dom_sf"/>
</dbReference>
<dbReference type="Gene3D" id="2.130.10.10">
    <property type="entry name" value="YVTN repeat-like/Quinoprotein amine dehydrogenase"/>
    <property type="match status" value="2"/>
</dbReference>
<dbReference type="SUPFAM" id="SSF50998">
    <property type="entry name" value="Quinoprotein alcohol dehydrogenase-like"/>
    <property type="match status" value="1"/>
</dbReference>
<proteinExistence type="predicted"/>
<dbReference type="OrthoDB" id="3904067at2"/>
<dbReference type="PANTHER" id="PTHR47197">
    <property type="entry name" value="PROTEIN NIRF"/>
    <property type="match status" value="1"/>
</dbReference>
<evidence type="ECO:0000256" key="1">
    <source>
        <dbReference type="SAM" id="SignalP"/>
    </source>
</evidence>
<dbReference type="PANTHER" id="PTHR47197:SF3">
    <property type="entry name" value="DIHYDRO-HEME D1 DEHYDROGENASE"/>
    <property type="match status" value="1"/>
</dbReference>